<dbReference type="InterPro" id="IPR029787">
    <property type="entry name" value="Nucleotide_cyclase"/>
</dbReference>
<dbReference type="InParanoid" id="A0A7X0JY89"/>
<dbReference type="SUPFAM" id="SSF55073">
    <property type="entry name" value="Nucleotide cyclase"/>
    <property type="match status" value="1"/>
</dbReference>
<evidence type="ECO:0000256" key="3">
    <source>
        <dbReference type="ARBA" id="ARBA00022636"/>
    </source>
</evidence>
<sequence length="996" mass="112994">MYQAFVNASDADEYFKQALEIIGSYSDVDYAWLITPFCDDVRLVRSYLVSPHPGADINIRDVPLAEVIPNSERLSKYVGACFSSQYITPSAIGIPSQDFSGPSQQIMTKIEIKTGEPMLLGINYADPESTFDETDVFYFSLLANEFEKNACTLQRLKNKSLLFENSETPMWCEDLSELNDYLKDLRKQGVQDIEEYLANNSREIYELLVRMPIVKINRACLKLFKVDSEEAFDGISKNLLGPGAIAVFKKEIAAFWNSDDSFKSEFNFVNAEGEIIIVELKIQIPKGDREFYLVPVSLTDMTEQRRIDKKLKETLLRYELVVQGSYGAIWDWNVVEKNVYFSKNWCELRGYRQDEISDSQEEWIKGIHPDDAPRILQAVQDHFEGKTEVFQEDYRIICKNGDVKWVADRGVAEFDSEGNVLRMAGSEFDITERRLLDERLRLVASVYENSAEGVMILNKQGVIMDVNNAFEKILGFKKSEVVGSRPEMFSSEKKHRSSYSSVWSGLKNFKQWQGEIWNHHKDRSKRPSWLTISCVYDGDELTHYVGLMTDISQIKKSEEMLYQLAHHDTLTGLPNRLLLNERLEQAMRYALRRNRHVAVIFVDLDNFKFVNDGMGHAVGDKLLKQVAEILSETVRADDTVARIGGDEFLLVLGDIENPENVGYVAEKLLNKINSKVTIGDQNVRVSASMGVAVYPNDGEDKSTLIRNADAAMYRAKSSGKMNFQFYTEELTKNAIERMSLEADLHDAISNNELHIHYQPQIDIKQGRVVAVEALLRWFHPKLGPVSPDKFIPLAEEIGLIEDIGTWVLREACAQFKRWQAGGLTIQTLAVNVSNRQLQKGNFPELVKTILDESELGASHLELEITESMLLENPEFAVQQLHQLKKLGATIAIDDFGTGYSSLSYLKKLPIHKLKIDKSFINDIGNNGDDNAITEAIIAMSERLSLDVIAEGVETENQESFLLQNGCNNVQGFHYCKPLPATEVSSYISAKRLNPKS</sequence>
<dbReference type="Pfam" id="PF00563">
    <property type="entry name" value="EAL"/>
    <property type="match status" value="1"/>
</dbReference>
<dbReference type="FunCoup" id="A0A7X0JY89">
    <property type="interactions" value="292"/>
</dbReference>
<dbReference type="InterPro" id="IPR000700">
    <property type="entry name" value="PAS-assoc_C"/>
</dbReference>
<dbReference type="GO" id="GO:0071111">
    <property type="term" value="F:cyclic-guanylate-specific phosphodiesterase activity"/>
    <property type="evidence" value="ECO:0007669"/>
    <property type="project" value="UniProtKB-EC"/>
</dbReference>
<dbReference type="SMART" id="SM00091">
    <property type="entry name" value="PAS"/>
    <property type="match status" value="2"/>
</dbReference>
<evidence type="ECO:0000256" key="2">
    <source>
        <dbReference type="ARBA" id="ARBA00012282"/>
    </source>
</evidence>
<dbReference type="SMART" id="SM00086">
    <property type="entry name" value="PAC"/>
    <property type="match status" value="3"/>
</dbReference>
<feature type="domain" description="PAS" evidence="5">
    <location>
        <begin position="439"/>
        <end position="483"/>
    </location>
</feature>
<dbReference type="NCBIfam" id="TIGR00229">
    <property type="entry name" value="sensory_box"/>
    <property type="match status" value="2"/>
</dbReference>
<dbReference type="FunFam" id="3.20.20.450:FF:000001">
    <property type="entry name" value="Cyclic di-GMP phosphodiesterase yahA"/>
    <property type="match status" value="1"/>
</dbReference>
<dbReference type="InterPro" id="IPR000014">
    <property type="entry name" value="PAS"/>
</dbReference>
<evidence type="ECO:0000256" key="1">
    <source>
        <dbReference type="ARBA" id="ARBA00001946"/>
    </source>
</evidence>
<gene>
    <name evidence="9" type="ORF">HNR48_003945</name>
</gene>
<dbReference type="PROSITE" id="PS50883">
    <property type="entry name" value="EAL"/>
    <property type="match status" value="1"/>
</dbReference>
<dbReference type="Gene3D" id="3.30.70.270">
    <property type="match status" value="1"/>
</dbReference>
<dbReference type="PANTHER" id="PTHR44757">
    <property type="entry name" value="DIGUANYLATE CYCLASE DGCP"/>
    <property type="match status" value="1"/>
</dbReference>
<dbReference type="SMART" id="SM00052">
    <property type="entry name" value="EAL"/>
    <property type="match status" value="1"/>
</dbReference>
<proteinExistence type="predicted"/>
<dbReference type="InterPro" id="IPR001610">
    <property type="entry name" value="PAC"/>
</dbReference>
<dbReference type="AlphaFoldDB" id="A0A7X0JY89"/>
<feature type="domain" description="GGDEF" evidence="8">
    <location>
        <begin position="595"/>
        <end position="728"/>
    </location>
</feature>
<dbReference type="Proteomes" id="UP000528457">
    <property type="component" value="Unassembled WGS sequence"/>
</dbReference>
<protein>
    <recommendedName>
        <fullName evidence="2">cyclic-guanylate-specific phosphodiesterase</fullName>
        <ecNumber evidence="2">3.1.4.52</ecNumber>
    </recommendedName>
</protein>
<evidence type="ECO:0000313" key="9">
    <source>
        <dbReference type="EMBL" id="MBB6523631.1"/>
    </source>
</evidence>
<dbReference type="InterPro" id="IPR001633">
    <property type="entry name" value="EAL_dom"/>
</dbReference>
<dbReference type="PANTHER" id="PTHR44757:SF2">
    <property type="entry name" value="BIOFILM ARCHITECTURE MAINTENANCE PROTEIN MBAA"/>
    <property type="match status" value="1"/>
</dbReference>
<keyword evidence="3" id="KW-0973">c-di-GMP</keyword>
<dbReference type="InterPro" id="IPR035919">
    <property type="entry name" value="EAL_sf"/>
</dbReference>
<keyword evidence="10" id="KW-1185">Reference proteome</keyword>
<reference evidence="9 10" key="1">
    <citation type="submission" date="2020-08" db="EMBL/GenBank/DDBJ databases">
        <title>Genomic Encyclopedia of Type Strains, Phase IV (KMG-IV): sequencing the most valuable type-strain genomes for metagenomic binning, comparative biology and taxonomic classification.</title>
        <authorList>
            <person name="Goeker M."/>
        </authorList>
    </citation>
    <scope>NUCLEOTIDE SEQUENCE [LARGE SCALE GENOMIC DNA]</scope>
    <source>
        <strain evidence="9 10">DSM 22368</strain>
    </source>
</reference>
<dbReference type="NCBIfam" id="TIGR00254">
    <property type="entry name" value="GGDEF"/>
    <property type="match status" value="1"/>
</dbReference>
<dbReference type="GO" id="GO:0071732">
    <property type="term" value="P:cellular response to nitric oxide"/>
    <property type="evidence" value="ECO:0007669"/>
    <property type="project" value="UniProtKB-ARBA"/>
</dbReference>
<dbReference type="InterPro" id="IPR013655">
    <property type="entry name" value="PAS_fold_3"/>
</dbReference>
<dbReference type="CDD" id="cd00130">
    <property type="entry name" value="PAS"/>
    <property type="match status" value="2"/>
</dbReference>
<comment type="cofactor">
    <cofactor evidence="1">
        <name>Mg(2+)</name>
        <dbReference type="ChEBI" id="CHEBI:18420"/>
    </cofactor>
</comment>
<comment type="caution">
    <text evidence="9">The sequence shown here is derived from an EMBL/GenBank/DDBJ whole genome shotgun (WGS) entry which is preliminary data.</text>
</comment>
<dbReference type="InterPro" id="IPR035965">
    <property type="entry name" value="PAS-like_dom_sf"/>
</dbReference>
<dbReference type="PROSITE" id="PS50887">
    <property type="entry name" value="GGDEF"/>
    <property type="match status" value="1"/>
</dbReference>
<evidence type="ECO:0000313" key="10">
    <source>
        <dbReference type="Proteomes" id="UP000528457"/>
    </source>
</evidence>
<evidence type="ECO:0000259" key="6">
    <source>
        <dbReference type="PROSITE" id="PS50113"/>
    </source>
</evidence>
<dbReference type="Pfam" id="PF13426">
    <property type="entry name" value="PAS_9"/>
    <property type="match status" value="2"/>
</dbReference>
<accession>A0A7X0JY89</accession>
<feature type="domain" description="EAL" evidence="7">
    <location>
        <begin position="737"/>
        <end position="991"/>
    </location>
</feature>
<organism evidence="9 10">
    <name type="scientific">Pseudoteredinibacter isoporae</name>
    <dbReference type="NCBI Taxonomy" id="570281"/>
    <lineage>
        <taxon>Bacteria</taxon>
        <taxon>Pseudomonadati</taxon>
        <taxon>Pseudomonadota</taxon>
        <taxon>Gammaproteobacteria</taxon>
        <taxon>Cellvibrionales</taxon>
        <taxon>Cellvibrionaceae</taxon>
        <taxon>Pseudoteredinibacter</taxon>
    </lineage>
</organism>
<dbReference type="SUPFAM" id="SSF141868">
    <property type="entry name" value="EAL domain-like"/>
    <property type="match status" value="1"/>
</dbReference>
<evidence type="ECO:0000256" key="4">
    <source>
        <dbReference type="ARBA" id="ARBA00051114"/>
    </source>
</evidence>
<dbReference type="RefSeq" id="WP_166843357.1">
    <property type="nucleotide sequence ID" value="NZ_JAAONY010000004.1"/>
</dbReference>
<evidence type="ECO:0000259" key="8">
    <source>
        <dbReference type="PROSITE" id="PS50887"/>
    </source>
</evidence>
<dbReference type="CDD" id="cd01949">
    <property type="entry name" value="GGDEF"/>
    <property type="match status" value="1"/>
</dbReference>
<dbReference type="PROSITE" id="PS50112">
    <property type="entry name" value="PAS"/>
    <property type="match status" value="2"/>
</dbReference>
<dbReference type="PROSITE" id="PS50113">
    <property type="entry name" value="PAC"/>
    <property type="match status" value="1"/>
</dbReference>
<dbReference type="Pfam" id="PF08447">
    <property type="entry name" value="PAS_3"/>
    <property type="match status" value="1"/>
</dbReference>
<dbReference type="FunFam" id="3.30.70.270:FF:000001">
    <property type="entry name" value="Diguanylate cyclase domain protein"/>
    <property type="match status" value="1"/>
</dbReference>
<dbReference type="Gene3D" id="3.30.450.20">
    <property type="entry name" value="PAS domain"/>
    <property type="match status" value="3"/>
</dbReference>
<dbReference type="Pfam" id="PF00990">
    <property type="entry name" value="GGDEF"/>
    <property type="match status" value="1"/>
</dbReference>
<dbReference type="SMART" id="SM00267">
    <property type="entry name" value="GGDEF"/>
    <property type="match status" value="1"/>
</dbReference>
<dbReference type="EMBL" id="JACHHT010000004">
    <property type="protein sequence ID" value="MBB6523631.1"/>
    <property type="molecule type" value="Genomic_DNA"/>
</dbReference>
<dbReference type="EC" id="3.1.4.52" evidence="2"/>
<name>A0A7X0JY89_9GAMM</name>
<dbReference type="SUPFAM" id="SSF55785">
    <property type="entry name" value="PYP-like sensor domain (PAS domain)"/>
    <property type="match status" value="3"/>
</dbReference>
<feature type="domain" description="PAS" evidence="5">
    <location>
        <begin position="339"/>
        <end position="386"/>
    </location>
</feature>
<dbReference type="CDD" id="cd01948">
    <property type="entry name" value="EAL"/>
    <property type="match status" value="1"/>
</dbReference>
<dbReference type="InterPro" id="IPR000160">
    <property type="entry name" value="GGDEF_dom"/>
</dbReference>
<dbReference type="InterPro" id="IPR052155">
    <property type="entry name" value="Biofilm_reg_signaling"/>
</dbReference>
<dbReference type="Gene3D" id="3.20.20.450">
    <property type="entry name" value="EAL domain"/>
    <property type="match status" value="1"/>
</dbReference>
<comment type="catalytic activity">
    <reaction evidence="4">
        <text>3',3'-c-di-GMP + H2O = 5'-phosphoguanylyl(3'-&gt;5')guanosine + H(+)</text>
        <dbReference type="Rhea" id="RHEA:24902"/>
        <dbReference type="ChEBI" id="CHEBI:15377"/>
        <dbReference type="ChEBI" id="CHEBI:15378"/>
        <dbReference type="ChEBI" id="CHEBI:58754"/>
        <dbReference type="ChEBI" id="CHEBI:58805"/>
        <dbReference type="EC" id="3.1.4.52"/>
    </reaction>
    <physiologicalReaction direction="left-to-right" evidence="4">
        <dbReference type="Rhea" id="RHEA:24903"/>
    </physiologicalReaction>
</comment>
<evidence type="ECO:0000259" key="5">
    <source>
        <dbReference type="PROSITE" id="PS50112"/>
    </source>
</evidence>
<evidence type="ECO:0000259" key="7">
    <source>
        <dbReference type="PROSITE" id="PS50883"/>
    </source>
</evidence>
<dbReference type="InterPro" id="IPR043128">
    <property type="entry name" value="Rev_trsase/Diguanyl_cyclase"/>
</dbReference>
<feature type="domain" description="PAC" evidence="6">
    <location>
        <begin position="390"/>
        <end position="442"/>
    </location>
</feature>